<evidence type="ECO:0000259" key="1">
    <source>
        <dbReference type="Pfam" id="PF00668"/>
    </source>
</evidence>
<protein>
    <recommendedName>
        <fullName evidence="1">Condensation domain-containing protein</fullName>
    </recommendedName>
</protein>
<dbReference type="Proteomes" id="UP001519291">
    <property type="component" value="Unassembled WGS sequence"/>
</dbReference>
<name>A0ABS4YCM6_9ACTN</name>
<dbReference type="Pfam" id="PF00668">
    <property type="entry name" value="Condensation"/>
    <property type="match status" value="1"/>
</dbReference>
<feature type="domain" description="Condensation" evidence="1">
    <location>
        <begin position="18"/>
        <end position="287"/>
    </location>
</feature>
<dbReference type="GeneID" id="91572867"/>
<dbReference type="EMBL" id="JAGIOH010000001">
    <property type="protein sequence ID" value="MBP2406554.1"/>
    <property type="molecule type" value="Genomic_DNA"/>
</dbReference>
<dbReference type="Gene3D" id="3.30.559.10">
    <property type="entry name" value="Chloramphenicol acetyltransferase-like domain"/>
    <property type="match status" value="1"/>
</dbReference>
<keyword evidence="3" id="KW-1185">Reference proteome</keyword>
<comment type="caution">
    <text evidence="2">The sequence shown here is derived from an EMBL/GenBank/DDBJ whole genome shotgun (WGS) entry which is preliminary data.</text>
</comment>
<dbReference type="SUPFAM" id="SSF52777">
    <property type="entry name" value="CoA-dependent acyltransferases"/>
    <property type="match status" value="2"/>
</dbReference>
<dbReference type="PANTHER" id="PTHR45527">
    <property type="entry name" value="NONRIBOSOMAL PEPTIDE SYNTHETASE"/>
    <property type="match status" value="1"/>
</dbReference>
<organism evidence="2 3">
    <name type="scientific">Streptomyces syringium</name>
    <dbReference type="NCBI Taxonomy" id="76729"/>
    <lineage>
        <taxon>Bacteria</taxon>
        <taxon>Bacillati</taxon>
        <taxon>Actinomycetota</taxon>
        <taxon>Actinomycetes</taxon>
        <taxon>Kitasatosporales</taxon>
        <taxon>Streptomycetaceae</taxon>
        <taxon>Streptomyces</taxon>
    </lineage>
</organism>
<evidence type="ECO:0000313" key="3">
    <source>
        <dbReference type="Proteomes" id="UP001519291"/>
    </source>
</evidence>
<dbReference type="InterPro" id="IPR001242">
    <property type="entry name" value="Condensation_dom"/>
</dbReference>
<evidence type="ECO:0000313" key="2">
    <source>
        <dbReference type="EMBL" id="MBP2406554.1"/>
    </source>
</evidence>
<gene>
    <name evidence="2" type="ORF">JO379_006023</name>
</gene>
<dbReference type="PANTHER" id="PTHR45527:SF1">
    <property type="entry name" value="FATTY ACID SYNTHASE"/>
    <property type="match status" value="1"/>
</dbReference>
<accession>A0ABS4YCM6</accession>
<reference evidence="2 3" key="1">
    <citation type="submission" date="2021-03" db="EMBL/GenBank/DDBJ databases">
        <title>Sequencing the genomes of 1000 actinobacteria strains.</title>
        <authorList>
            <person name="Klenk H.-P."/>
        </authorList>
    </citation>
    <scope>NUCLEOTIDE SEQUENCE [LARGE SCALE GENOMIC DNA]</scope>
    <source>
        <strain evidence="2 3">DSM 41480</strain>
    </source>
</reference>
<dbReference type="RefSeq" id="WP_209517926.1">
    <property type="nucleotide sequence ID" value="NZ_JAGIOH010000001.1"/>
</dbReference>
<dbReference type="InterPro" id="IPR023213">
    <property type="entry name" value="CAT-like_dom_sf"/>
</dbReference>
<dbReference type="Gene3D" id="3.30.559.30">
    <property type="entry name" value="Nonribosomal peptide synthetase, condensation domain"/>
    <property type="match status" value="1"/>
</dbReference>
<sequence>MAEIVRSRTPFYGRRSVTAPATCAQRHMWNLIQRQLPDASFYDVSHWAGLPPHAAVPDVLTVLSELVGRYEALRTAFGPGPEGTLTQRVLRSGTFETEIAATEPGEDPRDVLRAWRRRMRQTAFDLTTAPLLRAMVVVADGAPVLAAFHVSHLAADLMSLRHLAAELTRLLAARTTGRPAPSPAAFRQPVEQAEYERSPRGQALLARSRAYWRDQLATAPATMFPALAARAARAARAAEPGVPDRYSAVMDSRAAFLALPVLAERWRVSTSAVLLTAVATLLGRRAGLPVCTLRLLAANRFTPELRCAVANLHQEVPVTIDLTGDSVPALARRAFAACTTAYANGLYDPDHAEELLRAAERERGTGISLSCCFNDIRAAHETRGGGRPAPAHAVRAALPDTVVTRHPFTEGEDFFLVADDEEPGWLRLVLNADTRAFPPPEVHTFLRDIERLLVEHVVDAPQQTRMTGRSA</sequence>
<proteinExistence type="predicted"/>